<gene>
    <name evidence="1" type="ORF">BCB44BAC_03052</name>
</gene>
<protein>
    <recommendedName>
        <fullName evidence="3">DUF11 domain-containing protein</fullName>
    </recommendedName>
</protein>
<dbReference type="AlphaFoldDB" id="A0AAX2CJS7"/>
<proteinExistence type="predicted"/>
<name>A0AAX2CJS7_9BACI</name>
<comment type="caution">
    <text evidence="1">The sequence shown here is derived from an EMBL/GenBank/DDBJ whole genome shotgun (WGS) entry which is preliminary data.</text>
</comment>
<evidence type="ECO:0000313" key="1">
    <source>
        <dbReference type="EMBL" id="SCL98728.1"/>
    </source>
</evidence>
<reference evidence="1 2" key="1">
    <citation type="submission" date="2016-08" db="EMBL/GenBank/DDBJ databases">
        <authorList>
            <person name="Loux V."/>
            <person name="Rue O."/>
        </authorList>
    </citation>
    <scope>NUCLEOTIDE SEQUENCE [LARGE SCALE GENOMIC DNA]</scope>
    <source>
        <strain evidence="1 2">AFSSA_08CEB44bac</strain>
    </source>
</reference>
<evidence type="ECO:0008006" key="3">
    <source>
        <dbReference type="Google" id="ProtNLM"/>
    </source>
</evidence>
<evidence type="ECO:0000313" key="2">
    <source>
        <dbReference type="Proteomes" id="UP000242164"/>
    </source>
</evidence>
<dbReference type="Proteomes" id="UP000242164">
    <property type="component" value="Unassembled WGS sequence"/>
</dbReference>
<dbReference type="EMBL" id="FMIK01000040">
    <property type="protein sequence ID" value="SCL98728.1"/>
    <property type="molecule type" value="Genomic_DNA"/>
</dbReference>
<sequence length="171" mass="19797">MRVWKCISNQEMFLMPLQPILWIEGGGKGEQESTAVPNVTATLQIRGMEEENFSYQFISDLDGILYMQLEIENKGKEEISHIIVSHMIRDHFLYVPNTLEMNKGTGEFLFQLVRWRIEKLLPNEKARLVCQIKIVRPNIPDTMSLSATYTFQFAGITYGPLQTTEARIIKR</sequence>
<accession>A0AAX2CJS7</accession>
<organism evidence="1 2">
    <name type="scientific">Bacillus cytotoxicus</name>
    <dbReference type="NCBI Taxonomy" id="580165"/>
    <lineage>
        <taxon>Bacteria</taxon>
        <taxon>Bacillati</taxon>
        <taxon>Bacillota</taxon>
        <taxon>Bacilli</taxon>
        <taxon>Bacillales</taxon>
        <taxon>Bacillaceae</taxon>
        <taxon>Bacillus</taxon>
        <taxon>Bacillus cereus group</taxon>
    </lineage>
</organism>
<dbReference type="RefSeq" id="WP_087099053.1">
    <property type="nucleotide sequence ID" value="NZ_CP066179.1"/>
</dbReference>